<dbReference type="RefSeq" id="WP_175591435.1">
    <property type="nucleotide sequence ID" value="NZ_JABWGN010000008.1"/>
</dbReference>
<sequence>MGTEHLMGGRRFLVGAALLAGLSVPLVAPAPANAVTATAYRAEGLQAAARARAAVVLRVGRLLSFQQVKGTPSARAQARVANAVFTFFDNGTFAFTTTDVRTDLYPLRGRYQINGNRVSMTAHGSSAIGGSSAFTEMVASIDFSSRPGVMTLDWASGAGYGAVVNGTRFGTGASSQIHARFTVVQG</sequence>
<reference evidence="1 2" key="1">
    <citation type="submission" date="2020-06" db="EMBL/GenBank/DDBJ databases">
        <title>Nonomuraea sp. SMC257, a novel actinomycete isolated from soil.</title>
        <authorList>
            <person name="Chanama M."/>
        </authorList>
    </citation>
    <scope>NUCLEOTIDE SEQUENCE [LARGE SCALE GENOMIC DNA]</scope>
    <source>
        <strain evidence="1 2">SMC257</strain>
    </source>
</reference>
<protein>
    <submittedName>
        <fullName evidence="1">Uncharacterized protein</fullName>
    </submittedName>
</protein>
<evidence type="ECO:0000313" key="1">
    <source>
        <dbReference type="EMBL" id="NUW33979.1"/>
    </source>
</evidence>
<dbReference type="EMBL" id="JABWGN010000008">
    <property type="protein sequence ID" value="NUW33979.1"/>
    <property type="molecule type" value="Genomic_DNA"/>
</dbReference>
<proteinExistence type="predicted"/>
<evidence type="ECO:0000313" key="2">
    <source>
        <dbReference type="Proteomes" id="UP000586042"/>
    </source>
</evidence>
<organism evidence="1 2">
    <name type="scientific">Nonomuraea montanisoli</name>
    <dbReference type="NCBI Taxonomy" id="2741721"/>
    <lineage>
        <taxon>Bacteria</taxon>
        <taxon>Bacillati</taxon>
        <taxon>Actinomycetota</taxon>
        <taxon>Actinomycetes</taxon>
        <taxon>Streptosporangiales</taxon>
        <taxon>Streptosporangiaceae</taxon>
        <taxon>Nonomuraea</taxon>
    </lineage>
</organism>
<name>A0A7Y6M568_9ACTN</name>
<comment type="caution">
    <text evidence="1">The sequence shown here is derived from an EMBL/GenBank/DDBJ whole genome shotgun (WGS) entry which is preliminary data.</text>
</comment>
<dbReference type="AlphaFoldDB" id="A0A7Y6M568"/>
<keyword evidence="2" id="KW-1185">Reference proteome</keyword>
<dbReference type="Proteomes" id="UP000586042">
    <property type="component" value="Unassembled WGS sequence"/>
</dbReference>
<gene>
    <name evidence="1" type="ORF">HTZ77_21450</name>
</gene>
<accession>A0A7Y6M568</accession>